<reference evidence="2 3" key="1">
    <citation type="submission" date="2021-11" db="EMBL/GenBank/DDBJ databases">
        <title>Genome sequence.</title>
        <authorList>
            <person name="Sun Q."/>
        </authorList>
    </citation>
    <scope>NUCLEOTIDE SEQUENCE [LARGE SCALE GENOMIC DNA]</scope>
    <source>
        <strain evidence="2 3">KCTC 12005</strain>
    </source>
</reference>
<dbReference type="SUPFAM" id="SSF51735">
    <property type="entry name" value="NAD(P)-binding Rossmann-fold domains"/>
    <property type="match status" value="1"/>
</dbReference>
<dbReference type="Proteomes" id="UP001199260">
    <property type="component" value="Unassembled WGS sequence"/>
</dbReference>
<dbReference type="RefSeq" id="WP_230773081.1">
    <property type="nucleotide sequence ID" value="NZ_JAJNCT010000007.1"/>
</dbReference>
<dbReference type="InterPro" id="IPR023401">
    <property type="entry name" value="ODC_N"/>
</dbReference>
<accession>A0AAW4XVD5</accession>
<keyword evidence="3" id="KW-1185">Reference proteome</keyword>
<comment type="similarity">
    <text evidence="1">Belongs to the ornithine cyclodeaminase/mu-crystallin family.</text>
</comment>
<proteinExistence type="inferred from homology"/>
<dbReference type="Pfam" id="PF02423">
    <property type="entry name" value="OCD_Mu_crystall"/>
    <property type="match status" value="1"/>
</dbReference>
<dbReference type="EMBL" id="JAJNCT010000007">
    <property type="protein sequence ID" value="MCD2164983.1"/>
    <property type="molecule type" value="Genomic_DNA"/>
</dbReference>
<dbReference type="GO" id="GO:0016491">
    <property type="term" value="F:oxidoreductase activity"/>
    <property type="evidence" value="ECO:0007669"/>
    <property type="project" value="UniProtKB-ARBA"/>
</dbReference>
<sequence>MQILDFSHTSQHLPMAALIDSLEQMFIAGCQVPLRHNHAIAGETRTQDGIMLLMPAWQTGKRIGVKTVSIFPGNQARGLPGLHSVFILYDAATGAPLAVLDGDAITSRRTAAASALAARWLSRPDAHRLLVVGAGRVASLLPDAYRCVRDIQAVQVWDIRPEAAQAMVERLQAQGLQASVATDLEQAARQADIISCATLSTAPLVRGEWLRPGAHLDLIGSFTPAMRESDDACFARATVFVDTPEALMKAGDILDPIVSGAWEPSRLAATLEQLCRGQHAGRHSADEITLFKAVGTALEDLAAASLAFDAFSASGSAAA</sequence>
<dbReference type="Gene3D" id="3.30.1780.10">
    <property type="entry name" value="ornithine cyclodeaminase, domain 1"/>
    <property type="match status" value="1"/>
</dbReference>
<dbReference type="GO" id="GO:0005737">
    <property type="term" value="C:cytoplasm"/>
    <property type="evidence" value="ECO:0007669"/>
    <property type="project" value="TreeGrafter"/>
</dbReference>
<dbReference type="InterPro" id="IPR036291">
    <property type="entry name" value="NAD(P)-bd_dom_sf"/>
</dbReference>
<gene>
    <name evidence="2" type="ORF">LPW39_07545</name>
</gene>
<dbReference type="GO" id="GO:0019752">
    <property type="term" value="P:carboxylic acid metabolic process"/>
    <property type="evidence" value="ECO:0007669"/>
    <property type="project" value="UniProtKB-ARBA"/>
</dbReference>
<protein>
    <submittedName>
        <fullName evidence="2">Ornithine cyclodeaminase family protein</fullName>
    </submittedName>
</protein>
<organism evidence="2 3">
    <name type="scientific">Comamonas koreensis</name>
    <dbReference type="NCBI Taxonomy" id="160825"/>
    <lineage>
        <taxon>Bacteria</taxon>
        <taxon>Pseudomonadati</taxon>
        <taxon>Pseudomonadota</taxon>
        <taxon>Betaproteobacteria</taxon>
        <taxon>Burkholderiales</taxon>
        <taxon>Comamonadaceae</taxon>
        <taxon>Comamonas</taxon>
    </lineage>
</organism>
<dbReference type="PANTHER" id="PTHR13812:SF19">
    <property type="entry name" value="KETIMINE REDUCTASE MU-CRYSTALLIN"/>
    <property type="match status" value="1"/>
</dbReference>
<dbReference type="PIRSF" id="PIRSF001439">
    <property type="entry name" value="CryM"/>
    <property type="match status" value="1"/>
</dbReference>
<dbReference type="FunFam" id="3.40.50.720:FF:000311">
    <property type="entry name" value="Ornithine cyclodeaminase"/>
    <property type="match status" value="1"/>
</dbReference>
<evidence type="ECO:0000256" key="1">
    <source>
        <dbReference type="ARBA" id="ARBA00008903"/>
    </source>
</evidence>
<comment type="caution">
    <text evidence="2">The sequence shown here is derived from an EMBL/GenBank/DDBJ whole genome shotgun (WGS) entry which is preliminary data.</text>
</comment>
<evidence type="ECO:0000313" key="2">
    <source>
        <dbReference type="EMBL" id="MCD2164983.1"/>
    </source>
</evidence>
<dbReference type="NCBIfam" id="NF004793">
    <property type="entry name" value="PRK06141.1"/>
    <property type="match status" value="1"/>
</dbReference>
<dbReference type="PANTHER" id="PTHR13812">
    <property type="entry name" value="KETIMINE REDUCTASE MU-CRYSTALLIN"/>
    <property type="match status" value="1"/>
</dbReference>
<dbReference type="AlphaFoldDB" id="A0AAW4XVD5"/>
<dbReference type="Gene3D" id="3.40.50.720">
    <property type="entry name" value="NAD(P)-binding Rossmann-like Domain"/>
    <property type="match status" value="1"/>
</dbReference>
<name>A0AAW4XVD5_9BURK</name>
<dbReference type="InterPro" id="IPR003462">
    <property type="entry name" value="ODC_Mu_crystall"/>
</dbReference>
<evidence type="ECO:0000313" key="3">
    <source>
        <dbReference type="Proteomes" id="UP001199260"/>
    </source>
</evidence>